<feature type="compositionally biased region" description="Polar residues" evidence="1">
    <location>
        <begin position="106"/>
        <end position="115"/>
    </location>
</feature>
<reference evidence="2" key="1">
    <citation type="submission" date="2014-09" db="EMBL/GenBank/DDBJ databases">
        <title>Draft genome sequence of an oleaginous Mucoromycotina fungus Mucor ambiguus NBRC6742.</title>
        <authorList>
            <person name="Takeda I."/>
            <person name="Yamane N."/>
            <person name="Morita T."/>
            <person name="Tamano K."/>
            <person name="Machida M."/>
            <person name="Baker S."/>
            <person name="Koike H."/>
        </authorList>
    </citation>
    <scope>NUCLEOTIDE SEQUENCE</scope>
    <source>
        <strain evidence="2">NBRC 6742</strain>
    </source>
</reference>
<evidence type="ECO:0000313" key="3">
    <source>
        <dbReference type="Proteomes" id="UP000053815"/>
    </source>
</evidence>
<name>A0A0C9MV41_9FUNG</name>
<organism evidence="2">
    <name type="scientific">Mucor ambiguus</name>
    <dbReference type="NCBI Taxonomy" id="91626"/>
    <lineage>
        <taxon>Eukaryota</taxon>
        <taxon>Fungi</taxon>
        <taxon>Fungi incertae sedis</taxon>
        <taxon>Mucoromycota</taxon>
        <taxon>Mucoromycotina</taxon>
        <taxon>Mucoromycetes</taxon>
        <taxon>Mucorales</taxon>
        <taxon>Mucorineae</taxon>
        <taxon>Mucoraceae</taxon>
        <taxon>Mucor</taxon>
    </lineage>
</organism>
<accession>A0A0C9MV41</accession>
<feature type="compositionally biased region" description="Basic residues" evidence="1">
    <location>
        <begin position="347"/>
        <end position="358"/>
    </location>
</feature>
<feature type="region of interest" description="Disordered" evidence="1">
    <location>
        <begin position="168"/>
        <end position="217"/>
    </location>
</feature>
<feature type="compositionally biased region" description="Low complexity" evidence="1">
    <location>
        <begin position="188"/>
        <end position="206"/>
    </location>
</feature>
<sequence>MEQVQHSLSRLALARAIKSTDNESEEEAWNKSIIFNQPFVKDLHRQKHQLARQLEKTAPPPPQDSRHASPNRNFKRHNHRQYKTSSSSGSSLSLTLEKRPLAPKSIRQSQRTCLPSDTEEDDNDFDDDQAEDDETDDGSEVFQGNITSQMSRGSMVGKLTQIHIVKRQMDPIKKSRSPLLNQNGISRPVSMESSSRIESGVSSPSRNSTSSHVTPLTEEDDVEEPIIHHSQQKIPQHALNEEFPNYIPMQHMPKIPPAPSTPPVMMDPMYYQRLQHYQTQLQYQQQMQYQQQLQYQQQQLYLLSQSPSVFFPSGSRAMMTADEPAPLGPPPPPPPHHMPSSSSSYKRMTHHHHKHRHISSNSSRLSSTDIRRRQEMLKSSATDLTYPSSASLSMYNMASMPMVPSVPRNSGGRYPSYF</sequence>
<feature type="compositionally biased region" description="Pro residues" evidence="1">
    <location>
        <begin position="326"/>
        <end position="337"/>
    </location>
</feature>
<feature type="compositionally biased region" description="Basic residues" evidence="1">
    <location>
        <begin position="73"/>
        <end position="82"/>
    </location>
</feature>
<dbReference type="EMBL" id="DF836397">
    <property type="protein sequence ID" value="GAN05998.1"/>
    <property type="molecule type" value="Genomic_DNA"/>
</dbReference>
<feature type="region of interest" description="Disordered" evidence="1">
    <location>
        <begin position="320"/>
        <end position="369"/>
    </location>
</feature>
<protein>
    <submittedName>
        <fullName evidence="2">Uncharacterized protein</fullName>
    </submittedName>
</protein>
<gene>
    <name evidence="2" type="ORF">MAM1_0108c05474</name>
</gene>
<proteinExistence type="predicted"/>
<feature type="compositionally biased region" description="Acidic residues" evidence="1">
    <location>
        <begin position="117"/>
        <end position="139"/>
    </location>
</feature>
<evidence type="ECO:0000256" key="1">
    <source>
        <dbReference type="SAM" id="MobiDB-lite"/>
    </source>
</evidence>
<dbReference type="AlphaFoldDB" id="A0A0C9MV41"/>
<feature type="compositionally biased region" description="Low complexity" evidence="1">
    <location>
        <begin position="84"/>
        <end position="95"/>
    </location>
</feature>
<evidence type="ECO:0000313" key="2">
    <source>
        <dbReference type="EMBL" id="GAN05998.1"/>
    </source>
</evidence>
<keyword evidence="3" id="KW-1185">Reference proteome</keyword>
<feature type="region of interest" description="Disordered" evidence="1">
    <location>
        <begin position="44"/>
        <end position="141"/>
    </location>
</feature>
<dbReference type="Proteomes" id="UP000053815">
    <property type="component" value="Unassembled WGS sequence"/>
</dbReference>
<dbReference type="OrthoDB" id="2285112at2759"/>